<feature type="region of interest" description="Disordered" evidence="1">
    <location>
        <begin position="148"/>
        <end position="305"/>
    </location>
</feature>
<proteinExistence type="predicted"/>
<dbReference type="EMBL" id="JALZWP010000010">
    <property type="protein sequence ID" value="MCL1629247.1"/>
    <property type="molecule type" value="Genomic_DNA"/>
</dbReference>
<keyword evidence="3" id="KW-1185">Reference proteome</keyword>
<feature type="compositionally biased region" description="Polar residues" evidence="1">
    <location>
        <begin position="502"/>
        <end position="511"/>
    </location>
</feature>
<evidence type="ECO:0008006" key="4">
    <source>
        <dbReference type="Google" id="ProtNLM"/>
    </source>
</evidence>
<evidence type="ECO:0000313" key="2">
    <source>
        <dbReference type="EMBL" id="MCL1629247.1"/>
    </source>
</evidence>
<feature type="region of interest" description="Disordered" evidence="1">
    <location>
        <begin position="552"/>
        <end position="696"/>
    </location>
</feature>
<sequence>MKPNFALGLTEDGITLWQRDDAGWLRVGAVPMDAGDIDAQMQALVAKARALAPDGIATKLVIPDDQILYTDMPTQQDDHAIRAALEGRTPYPVEELEFDWQKSDGTLSVAVVARETLVEAEEFARAQGLNPVCFVAAPQSGRFDTEPFFGRVDGVSDNPEDLGRGGPILRETGLAKLEKPTPTPGVKTGPAPAATPEKKTPSPKAETAPSPLAKDKPAETPEKAAKTATKPEPDKFDFGKRTVSSETPKPAKADAAKPPTAPAKALTTEATKEKDVAAPAAFRSRRAVPGASSAPATPPSPKAAPVNKALTALAKSRSLSLGSLGGAVLAERLRASVATPVSRATSSLRGATGLLKSRTASDSKAATPAQAALARVDASKSAPKAPAKSAPPAKPASSAAPRKAAADTEADRLTVFGARRHETLSEPRLPRRALAISGAALLLVLAVVVWVFYFTSNQEPELAQPVLPEDAASDIAAPDALALPGTEEEDPVEAALGVTDAAQQQGGTESVESAAPESIASDGTAPAIDAPAQTAGRLAALRSVRAIAPNAPGELPSVQAAPAPFGTTPLPPLRGAELPQVIDEADVAAAEPTLPPGEDLLEISVTQSRPAVVPPARPEGLAPEPEPAPEPPAEEVAPQDESAVEVGVTEGTPPIVPPTRPEDIAPEPPANVETGPDAAPDAETSDDQASLTPPPGGVALTLLAPRSRPAEIVERAVAQAEQFASATPQAVAASLRPSARPGEFSEIVQRTLATARIRAVAEPQAEIVQASAASAAPRIPSSASVTRAATQTRAINLRQINLLGVMGTPSARRALVRLDNGRVVTVEVGERLDGGEVTAIGESELRYNKRGRDVVLRIAS</sequence>
<gene>
    <name evidence="2" type="ORF">M3N55_10930</name>
</gene>
<dbReference type="InterPro" id="IPR043129">
    <property type="entry name" value="ATPase_NBD"/>
</dbReference>
<dbReference type="Proteomes" id="UP001202550">
    <property type="component" value="Unassembled WGS sequence"/>
</dbReference>
<name>A0ABT0M316_9RHOB</name>
<feature type="compositionally biased region" description="Low complexity" evidence="1">
    <location>
        <begin position="184"/>
        <end position="195"/>
    </location>
</feature>
<dbReference type="PANTHER" id="PTHR34403">
    <property type="entry name" value="TOL-PAL SYSTEM PROTEIN TOLA"/>
    <property type="match status" value="1"/>
</dbReference>
<evidence type="ECO:0000256" key="1">
    <source>
        <dbReference type="SAM" id="MobiDB-lite"/>
    </source>
</evidence>
<evidence type="ECO:0000313" key="3">
    <source>
        <dbReference type="Proteomes" id="UP001202550"/>
    </source>
</evidence>
<comment type="caution">
    <text evidence="2">The sequence shown here is derived from an EMBL/GenBank/DDBJ whole genome shotgun (WGS) entry which is preliminary data.</text>
</comment>
<feature type="region of interest" description="Disordered" evidence="1">
    <location>
        <begin position="502"/>
        <end position="528"/>
    </location>
</feature>
<feature type="compositionally biased region" description="Low complexity" evidence="1">
    <location>
        <begin position="256"/>
        <end position="269"/>
    </location>
</feature>
<accession>A0ABT0M316</accession>
<organism evidence="2 3">
    <name type="scientific">Roseinatronobacter domitianus</name>
    <dbReference type="NCBI Taxonomy" id="2940293"/>
    <lineage>
        <taxon>Bacteria</taxon>
        <taxon>Pseudomonadati</taxon>
        <taxon>Pseudomonadota</taxon>
        <taxon>Alphaproteobacteria</taxon>
        <taxon>Rhodobacterales</taxon>
        <taxon>Paracoccaceae</taxon>
        <taxon>Roseinatronobacter</taxon>
    </lineage>
</organism>
<reference evidence="2 3" key="1">
    <citation type="submission" date="2022-05" db="EMBL/GenBank/DDBJ databases">
        <title>Seasonal and diel survey of microbial diversity of the Tyrrhenian coast.</title>
        <authorList>
            <person name="Gattoni G."/>
            <person name="Corral P."/>
        </authorList>
    </citation>
    <scope>NUCLEOTIDE SEQUENCE [LARGE SCALE GENOMIC DNA]</scope>
    <source>
        <strain evidence="2 3">V10</strain>
    </source>
</reference>
<dbReference type="InterPro" id="IPR050972">
    <property type="entry name" value="SDr-like"/>
</dbReference>
<dbReference type="RefSeq" id="WP_249058759.1">
    <property type="nucleotide sequence ID" value="NZ_JALZWP010000010.1"/>
</dbReference>
<protein>
    <recommendedName>
        <fullName evidence="4">Type IV pilus biogenesis</fullName>
    </recommendedName>
</protein>
<dbReference type="SUPFAM" id="SSF53067">
    <property type="entry name" value="Actin-like ATPase domain"/>
    <property type="match status" value="1"/>
</dbReference>
<dbReference type="PANTHER" id="PTHR34403:SF14">
    <property type="entry name" value="OS05G0225800 PROTEIN"/>
    <property type="match status" value="1"/>
</dbReference>
<feature type="compositionally biased region" description="Basic and acidic residues" evidence="1">
    <location>
        <begin position="213"/>
        <end position="240"/>
    </location>
</feature>
<feature type="region of interest" description="Disordered" evidence="1">
    <location>
        <begin position="355"/>
        <end position="408"/>
    </location>
</feature>
<feature type="compositionally biased region" description="Low complexity" evidence="1">
    <location>
        <begin position="379"/>
        <end position="403"/>
    </location>
</feature>